<protein>
    <recommendedName>
        <fullName evidence="9">U3 small nucleolar ribonucleoprotein protein IMP3</fullName>
    </recommendedName>
    <alternativeName>
        <fullName evidence="10">U3 small nucleolar ribonucleoprotein protein imp3</fullName>
    </alternativeName>
</protein>
<dbReference type="InterPro" id="IPR036986">
    <property type="entry name" value="S4_RNA-bd_sf"/>
</dbReference>
<evidence type="ECO:0000256" key="7">
    <source>
        <dbReference type="ARBA" id="ARBA00045281"/>
    </source>
</evidence>
<dbReference type="InParanoid" id="A0A674MWF9"/>
<organism evidence="13 14">
    <name type="scientific">Takifugu rubripes</name>
    <name type="common">Japanese pufferfish</name>
    <name type="synonym">Fugu rubripes</name>
    <dbReference type="NCBI Taxonomy" id="31033"/>
    <lineage>
        <taxon>Eukaryota</taxon>
        <taxon>Metazoa</taxon>
        <taxon>Chordata</taxon>
        <taxon>Craniata</taxon>
        <taxon>Vertebrata</taxon>
        <taxon>Euteleostomi</taxon>
        <taxon>Actinopterygii</taxon>
        <taxon>Neopterygii</taxon>
        <taxon>Teleostei</taxon>
        <taxon>Neoteleostei</taxon>
        <taxon>Acanthomorphata</taxon>
        <taxon>Eupercaria</taxon>
        <taxon>Tetraodontiformes</taxon>
        <taxon>Tetradontoidea</taxon>
        <taxon>Tetraodontidae</taxon>
        <taxon>Takifugu</taxon>
    </lineage>
</organism>
<dbReference type="GO" id="GO:0019843">
    <property type="term" value="F:rRNA binding"/>
    <property type="evidence" value="ECO:0007669"/>
    <property type="project" value="InterPro"/>
</dbReference>
<dbReference type="Gene3D" id="3.10.290.10">
    <property type="entry name" value="RNA-binding S4 domain"/>
    <property type="match status" value="1"/>
</dbReference>
<comment type="similarity">
    <text evidence="2">Belongs to the universal ribosomal protein uS4 family.</text>
</comment>
<dbReference type="FunFam" id="3.10.290.10:FF:000006">
    <property type="entry name" value="U3 small nucleolar ribonucleoprotein IMP3"/>
    <property type="match status" value="1"/>
</dbReference>
<evidence type="ECO:0000256" key="3">
    <source>
        <dbReference type="ARBA" id="ARBA00022517"/>
    </source>
</evidence>
<evidence type="ECO:0000256" key="9">
    <source>
        <dbReference type="ARBA" id="ARBA00069727"/>
    </source>
</evidence>
<proteinExistence type="inferred from homology"/>
<evidence type="ECO:0000256" key="2">
    <source>
        <dbReference type="ARBA" id="ARBA00007465"/>
    </source>
</evidence>
<dbReference type="InterPro" id="IPR001912">
    <property type="entry name" value="Ribosomal_uS4_N"/>
</dbReference>
<evidence type="ECO:0000256" key="10">
    <source>
        <dbReference type="ARBA" id="ARBA00072223"/>
    </source>
</evidence>
<keyword evidence="6" id="KW-0687">Ribonucleoprotein</keyword>
<evidence type="ECO:0000256" key="11">
    <source>
        <dbReference type="PROSITE-ProRule" id="PRU00182"/>
    </source>
</evidence>
<dbReference type="SUPFAM" id="SSF55174">
    <property type="entry name" value="Alpha-L RNA-binding motif"/>
    <property type="match status" value="1"/>
</dbReference>
<feature type="domain" description="Small ribosomal subunit protein uS4 N-terminal" evidence="12">
    <location>
        <begin position="4"/>
        <end position="107"/>
    </location>
</feature>
<keyword evidence="14" id="KW-1185">Reference proteome</keyword>
<comment type="function">
    <text evidence="7">Component of the 60-80S U3 small nucleolar ribonucleoprotein (U3 snoRNP). Required for the early cleavages during pre-18S ribosomal RNA processing. Part of the small subunit (SSU) processome, first precursor of the small eukaryotic ribosomal subunit. During the assembly of the SSU processome in the nucleolus, many ribosome biogenesis factors, an RNA chaperone and ribosomal proteins associate with the nascent pre-rRNA and work in concert to generate RNA folding, modifications, rearrangements and cleavage as well as targeted degradation of pre-ribosomal RNA by the RNA exosome.</text>
</comment>
<keyword evidence="3" id="KW-0690">Ribosome biogenesis</keyword>
<dbReference type="PANTHER" id="PTHR11831">
    <property type="entry name" value="30S 40S RIBOSOMAL PROTEIN"/>
    <property type="match status" value="1"/>
</dbReference>
<comment type="subunit">
    <text evidence="8">Part of the small subunit (SSU) processome, composed of more than 70 proteins and the RNA chaperone small nucleolar RNA (snoRNA) U3. Component of a heterotrimeric complex containing IMP3, IMP4 and MPHOSPH10. Interacts with MPHOSPH10.</text>
</comment>
<dbReference type="OMA" id="FRIKHEQ"/>
<dbReference type="PROSITE" id="PS50889">
    <property type="entry name" value="S4"/>
    <property type="match status" value="1"/>
</dbReference>
<dbReference type="Pfam" id="PF00163">
    <property type="entry name" value="Ribosomal_S4"/>
    <property type="match status" value="1"/>
</dbReference>
<keyword evidence="4 11" id="KW-0694">RNA-binding</keyword>
<dbReference type="GO" id="GO:0030515">
    <property type="term" value="F:snoRNA binding"/>
    <property type="evidence" value="ECO:0007669"/>
    <property type="project" value="TreeGrafter"/>
</dbReference>
<evidence type="ECO:0000313" key="13">
    <source>
        <dbReference type="Ensembl" id="ENSTRUP00000065466.1"/>
    </source>
</evidence>
<reference evidence="13" key="2">
    <citation type="submission" date="2025-08" db="UniProtKB">
        <authorList>
            <consortium name="Ensembl"/>
        </authorList>
    </citation>
    <scope>IDENTIFICATION</scope>
</reference>
<dbReference type="Ensembl" id="ENSTRUT00000083263.1">
    <property type="protein sequence ID" value="ENSTRUP00000065466.1"/>
    <property type="gene ID" value="ENSTRUG00000025783.2"/>
</dbReference>
<dbReference type="InterPro" id="IPR022801">
    <property type="entry name" value="Ribosomal_uS4"/>
</dbReference>
<evidence type="ECO:0000256" key="4">
    <source>
        <dbReference type="ARBA" id="ARBA00022884"/>
    </source>
</evidence>
<evidence type="ECO:0000313" key="14">
    <source>
        <dbReference type="Proteomes" id="UP000005226"/>
    </source>
</evidence>
<accession>A0A674MWF9</accession>
<dbReference type="GO" id="GO:0006364">
    <property type="term" value="P:rRNA processing"/>
    <property type="evidence" value="ECO:0007669"/>
    <property type="project" value="TreeGrafter"/>
</dbReference>
<dbReference type="FunCoup" id="A0A674MWF9">
    <property type="interactions" value="681"/>
</dbReference>
<dbReference type="InterPro" id="IPR002942">
    <property type="entry name" value="S4_RNA-bd"/>
</dbReference>
<sequence>MVRKLKYHEQKLLKKVDFINWEVDNNLHEVKVLRRFHIEKREDYTKYNKLSRNIRDLAQKIRDLDEKDGFRAQSSHRLLEKLYSAGLIPTKQNLSLTQKVTASSFCRRRLPSIMLSLRMAQNLKAAITFIEQGHVRVGPEIVTDPAFLVTRNMEDFVTWVDSSKIRQHVLNYNDEVSSGFAFSSALHIICCWANKDVIFFPVTLFRGMTLTLWNKNNRIG</sequence>
<dbReference type="AlphaFoldDB" id="A0A674MWF9"/>
<reference evidence="13" key="3">
    <citation type="submission" date="2025-09" db="UniProtKB">
        <authorList>
            <consortium name="Ensembl"/>
        </authorList>
    </citation>
    <scope>IDENTIFICATION</scope>
</reference>
<reference evidence="13 14" key="1">
    <citation type="journal article" date="2011" name="Genome Biol. Evol.">
        <title>Integration of the genetic map and genome assembly of fugu facilitates insights into distinct features of genome evolution in teleosts and mammals.</title>
        <authorList>
            <person name="Kai W."/>
            <person name="Kikuchi K."/>
            <person name="Tohari S."/>
            <person name="Chew A.K."/>
            <person name="Tay A."/>
            <person name="Fujiwara A."/>
            <person name="Hosoya S."/>
            <person name="Suetake H."/>
            <person name="Naruse K."/>
            <person name="Brenner S."/>
            <person name="Suzuki Y."/>
            <person name="Venkatesh B."/>
        </authorList>
    </citation>
    <scope>NUCLEOTIDE SEQUENCE [LARGE SCALE GENOMIC DNA]</scope>
</reference>
<dbReference type="GeneTree" id="ENSGT00550000075090"/>
<dbReference type="Proteomes" id="UP000005226">
    <property type="component" value="Chromosome 22"/>
</dbReference>
<evidence type="ECO:0000256" key="6">
    <source>
        <dbReference type="ARBA" id="ARBA00023274"/>
    </source>
</evidence>
<dbReference type="SMART" id="SM01390">
    <property type="entry name" value="Ribosomal_S4"/>
    <property type="match status" value="1"/>
</dbReference>
<dbReference type="PANTHER" id="PTHR11831:SF1">
    <property type="entry name" value="U3 SMALL NUCLEOLAR RIBONUCLEOPROTEIN PROTEIN IMP3"/>
    <property type="match status" value="1"/>
</dbReference>
<evidence type="ECO:0000256" key="5">
    <source>
        <dbReference type="ARBA" id="ARBA00023242"/>
    </source>
</evidence>
<gene>
    <name evidence="13" type="primary">imp3</name>
</gene>
<evidence type="ECO:0000259" key="12">
    <source>
        <dbReference type="SMART" id="SM01390"/>
    </source>
</evidence>
<dbReference type="GO" id="GO:0042274">
    <property type="term" value="P:ribosomal small subunit biogenesis"/>
    <property type="evidence" value="ECO:0007669"/>
    <property type="project" value="TreeGrafter"/>
</dbReference>
<keyword evidence="5" id="KW-0539">Nucleus</keyword>
<evidence type="ECO:0000256" key="8">
    <source>
        <dbReference type="ARBA" id="ARBA00046634"/>
    </source>
</evidence>
<name>A0A674MWF9_TAKRU</name>
<evidence type="ECO:0000256" key="1">
    <source>
        <dbReference type="ARBA" id="ARBA00004604"/>
    </source>
</evidence>
<dbReference type="GO" id="GO:0034457">
    <property type="term" value="C:Mpp10 complex"/>
    <property type="evidence" value="ECO:0007669"/>
    <property type="project" value="Ensembl"/>
</dbReference>
<dbReference type="GO" id="GO:0032040">
    <property type="term" value="C:small-subunit processome"/>
    <property type="evidence" value="ECO:0007669"/>
    <property type="project" value="TreeGrafter"/>
</dbReference>
<dbReference type="CDD" id="cd00165">
    <property type="entry name" value="S4"/>
    <property type="match status" value="1"/>
</dbReference>
<dbReference type="Pfam" id="PF01479">
    <property type="entry name" value="S4"/>
    <property type="match status" value="1"/>
</dbReference>
<comment type="subcellular location">
    <subcellularLocation>
        <location evidence="1">Nucleus</location>
        <location evidence="1">Nucleolus</location>
    </subcellularLocation>
</comment>